<reference evidence="1" key="1">
    <citation type="submission" date="2021-09" db="EMBL/GenBank/DDBJ databases">
        <authorList>
            <person name="Smyrli M."/>
        </authorList>
    </citation>
    <scope>NUCLEOTIDE SEQUENCE</scope>
    <source>
        <strain evidence="1">LAR25</strain>
    </source>
</reference>
<evidence type="ECO:0000313" key="2">
    <source>
        <dbReference type="Proteomes" id="UP001149303"/>
    </source>
</evidence>
<dbReference type="AlphaFoldDB" id="A0A9X4EQQ5"/>
<proteinExistence type="predicted"/>
<sequence length="309" mass="36342">MKIKILILFSFILISKSLFSQKYLNYYKIINIAEINSIDKNFLKADSIYQEAFSLVKSPFKEDYFLAAINSEKLGNPKKVYSYLKLSLEKGLLFKRIKTKDFKNFKKSIFWKKLKVERKQLEETYLSNINVSLRDEIHEMIEKDQKARRPIFGGWKQMKKVDSYNFNRFLKIIKENNNKWPGFSLIGENTPKGKYNVTGNITLMLLHFSKEQVEILKPYMLKAVLDGEMYPYHFARVIDYSGLKGGVKVIKKSNGKKIIEFCAFYGTYFNESICDCVEAEKERKKIGFEPLGDYYRKVSSSYTCKNRKL</sequence>
<name>A0A9X4EQQ5_9FLAO</name>
<evidence type="ECO:0000313" key="1">
    <source>
        <dbReference type="EMBL" id="MDE1207212.1"/>
    </source>
</evidence>
<comment type="caution">
    <text evidence="1">The sequence shown here is derived from an EMBL/GenBank/DDBJ whole genome shotgun (WGS) entry which is preliminary data.</text>
</comment>
<organism evidence="1 2">
    <name type="scientific">Tenacibaculum larymnensis</name>
    <dbReference type="NCBI Taxonomy" id="2878201"/>
    <lineage>
        <taxon>Bacteria</taxon>
        <taxon>Pseudomonadati</taxon>
        <taxon>Bacteroidota</taxon>
        <taxon>Flavobacteriia</taxon>
        <taxon>Flavobacteriales</taxon>
        <taxon>Flavobacteriaceae</taxon>
        <taxon>Tenacibaculum</taxon>
    </lineage>
</organism>
<protein>
    <submittedName>
        <fullName evidence="1">Uncharacterized protein</fullName>
    </submittedName>
</protein>
<gene>
    <name evidence="1" type="ORF">LCI24_10455</name>
</gene>
<keyword evidence="2" id="KW-1185">Reference proteome</keyword>
<dbReference type="EMBL" id="JAIWJY010000006">
    <property type="protein sequence ID" value="MDE1207212.1"/>
    <property type="molecule type" value="Genomic_DNA"/>
</dbReference>
<accession>A0A9X4EQQ5</accession>
<dbReference type="RefSeq" id="WP_274640330.1">
    <property type="nucleotide sequence ID" value="NZ_JAIWJY010000006.1"/>
</dbReference>
<dbReference type="Proteomes" id="UP001149303">
    <property type="component" value="Unassembled WGS sequence"/>
</dbReference>